<evidence type="ECO:0000313" key="1">
    <source>
        <dbReference type="EMBL" id="RMI39401.1"/>
    </source>
</evidence>
<sequence>MLLGLLLSAAAMGGYPFRRRIYALAGAALLPPPGGDPLNGERTAHFTYRPAIDPFAIPLLGLSGPGAPATARILTLSALEECTDTTLVVIPRPDATALFGLTEDELLEDCIEPLFIPGNLDAALAYLETELAIRKGNGPTCGRRLLLAADCEEEADRITELVTRHPTQISAVLLGDWPGDKATVDDDGLLTAPPALACKLPIRLPAVSRTEARDRLFNVLGLKPNRPRPPKRSRTS</sequence>
<accession>A0A3M2LPK6</accession>
<name>A0A3M2LPK6_9ACTN</name>
<dbReference type="RefSeq" id="WP_122197812.1">
    <property type="nucleotide sequence ID" value="NZ_JBHSKC010000043.1"/>
</dbReference>
<comment type="caution">
    <text evidence="1">The sequence shown here is derived from an EMBL/GenBank/DDBJ whole genome shotgun (WGS) entry which is preliminary data.</text>
</comment>
<reference evidence="1 2" key="1">
    <citation type="submission" date="2018-10" db="EMBL/GenBank/DDBJ databases">
        <title>Isolation from soil.</title>
        <authorList>
            <person name="Hu J."/>
        </authorList>
    </citation>
    <scope>NUCLEOTIDE SEQUENCE [LARGE SCALE GENOMIC DNA]</scope>
    <source>
        <strain evidence="1 2">NEAU-Ht49</strain>
    </source>
</reference>
<evidence type="ECO:0000313" key="2">
    <source>
        <dbReference type="Proteomes" id="UP000282674"/>
    </source>
</evidence>
<protein>
    <submittedName>
        <fullName evidence="1">Uncharacterized protein</fullName>
    </submittedName>
</protein>
<proteinExistence type="predicted"/>
<keyword evidence="2" id="KW-1185">Reference proteome</keyword>
<dbReference type="Proteomes" id="UP000282674">
    <property type="component" value="Unassembled WGS sequence"/>
</dbReference>
<organism evidence="1 2">
    <name type="scientific">Actinomadura harenae</name>
    <dbReference type="NCBI Taxonomy" id="2483351"/>
    <lineage>
        <taxon>Bacteria</taxon>
        <taxon>Bacillati</taxon>
        <taxon>Actinomycetota</taxon>
        <taxon>Actinomycetes</taxon>
        <taxon>Streptosporangiales</taxon>
        <taxon>Thermomonosporaceae</taxon>
        <taxon>Actinomadura</taxon>
    </lineage>
</organism>
<dbReference type="AlphaFoldDB" id="A0A3M2LPK6"/>
<dbReference type="EMBL" id="RFFG01000068">
    <property type="protein sequence ID" value="RMI39401.1"/>
    <property type="molecule type" value="Genomic_DNA"/>
</dbReference>
<gene>
    <name evidence="1" type="ORF">EBO15_29935</name>
</gene>